<dbReference type="Pfam" id="PF01553">
    <property type="entry name" value="Acyltransferase"/>
    <property type="match status" value="1"/>
</dbReference>
<dbReference type="GO" id="GO:0016287">
    <property type="term" value="F:glycerone-phosphate O-acyltransferase activity"/>
    <property type="evidence" value="ECO:0007669"/>
    <property type="project" value="TreeGrafter"/>
</dbReference>
<dbReference type="PANTHER" id="PTHR31605:SF0">
    <property type="entry name" value="GLYCEROL-3-PHOSPHATE O-ACYLTRANSFERASE 1"/>
    <property type="match status" value="1"/>
</dbReference>
<dbReference type="SUPFAM" id="SSF69593">
    <property type="entry name" value="Glycerol-3-phosphate (1)-acyltransferase"/>
    <property type="match status" value="1"/>
</dbReference>
<accession>A0A1X2ILN8</accession>
<dbReference type="GO" id="GO:0008654">
    <property type="term" value="P:phospholipid biosynthetic process"/>
    <property type="evidence" value="ECO:0007669"/>
    <property type="project" value="TreeGrafter"/>
</dbReference>
<evidence type="ECO:0000259" key="1">
    <source>
        <dbReference type="Pfam" id="PF01553"/>
    </source>
</evidence>
<reference evidence="2 3" key="1">
    <citation type="submission" date="2016-07" db="EMBL/GenBank/DDBJ databases">
        <title>Pervasive Adenine N6-methylation of Active Genes in Fungi.</title>
        <authorList>
            <consortium name="DOE Joint Genome Institute"/>
            <person name="Mondo S.J."/>
            <person name="Dannebaum R.O."/>
            <person name="Kuo R.C."/>
            <person name="Labutti K."/>
            <person name="Haridas S."/>
            <person name="Kuo A."/>
            <person name="Salamov A."/>
            <person name="Ahrendt S.R."/>
            <person name="Lipzen A."/>
            <person name="Sullivan W."/>
            <person name="Andreopoulos W.B."/>
            <person name="Clum A."/>
            <person name="Lindquist E."/>
            <person name="Daum C."/>
            <person name="Ramamoorthy G.K."/>
            <person name="Gryganskyi A."/>
            <person name="Culley D."/>
            <person name="Magnuson J.K."/>
            <person name="James T.Y."/>
            <person name="O'Malley M.A."/>
            <person name="Stajich J.E."/>
            <person name="Spatafora J.W."/>
            <person name="Visel A."/>
            <person name="Grigoriev I.V."/>
        </authorList>
    </citation>
    <scope>NUCLEOTIDE SEQUENCE [LARGE SCALE GENOMIC DNA]</scope>
    <source>
        <strain evidence="2 3">NRRL 1336</strain>
    </source>
</reference>
<dbReference type="OrthoDB" id="5567124at2759"/>
<evidence type="ECO:0000313" key="2">
    <source>
        <dbReference type="EMBL" id="ORZ18699.1"/>
    </source>
</evidence>
<dbReference type="STRING" id="90262.A0A1X2ILN8"/>
<organism evidence="2 3">
    <name type="scientific">Absidia repens</name>
    <dbReference type="NCBI Taxonomy" id="90262"/>
    <lineage>
        <taxon>Eukaryota</taxon>
        <taxon>Fungi</taxon>
        <taxon>Fungi incertae sedis</taxon>
        <taxon>Mucoromycota</taxon>
        <taxon>Mucoromycotina</taxon>
        <taxon>Mucoromycetes</taxon>
        <taxon>Mucorales</taxon>
        <taxon>Cunninghamellaceae</taxon>
        <taxon>Absidia</taxon>
    </lineage>
</organism>
<proteinExistence type="predicted"/>
<dbReference type="InterPro" id="IPR052744">
    <property type="entry name" value="GPAT/DAPAT"/>
</dbReference>
<evidence type="ECO:0000313" key="3">
    <source>
        <dbReference type="Proteomes" id="UP000193560"/>
    </source>
</evidence>
<feature type="domain" description="Phospholipid/glycerol acyltransferase" evidence="1">
    <location>
        <begin position="3"/>
        <end position="57"/>
    </location>
</feature>
<sequence>MLKHTFAKLLLKNYGAVPVDRTTKENALLYSSTFEVLRLGEAVVLFPEGTSHTLPRLRLYKDVVSFAALEYAKLLTENPHPNFKGLLPKQTAVLPVGVVYLNKSEHRSVVIVRYGEPISVDKYLKIYMVPSSRQGTSK</sequence>
<dbReference type="EMBL" id="MCGE01000008">
    <property type="protein sequence ID" value="ORZ18699.1"/>
    <property type="molecule type" value="Genomic_DNA"/>
</dbReference>
<dbReference type="GO" id="GO:0004366">
    <property type="term" value="F:glycerol-3-phosphate O-acyltransferase activity"/>
    <property type="evidence" value="ECO:0007669"/>
    <property type="project" value="TreeGrafter"/>
</dbReference>
<protein>
    <recommendedName>
        <fullName evidence="1">Phospholipid/glycerol acyltransferase domain-containing protein</fullName>
    </recommendedName>
</protein>
<dbReference type="InterPro" id="IPR002123">
    <property type="entry name" value="Plipid/glycerol_acylTrfase"/>
</dbReference>
<dbReference type="AlphaFoldDB" id="A0A1X2ILN8"/>
<dbReference type="Proteomes" id="UP000193560">
    <property type="component" value="Unassembled WGS sequence"/>
</dbReference>
<gene>
    <name evidence="2" type="ORF">BCR42DRAFT_231398</name>
</gene>
<dbReference type="PANTHER" id="PTHR31605">
    <property type="entry name" value="GLYCEROL-3-PHOSPHATE O-ACYLTRANSFERASE 1"/>
    <property type="match status" value="1"/>
</dbReference>
<name>A0A1X2ILN8_9FUNG</name>
<comment type="caution">
    <text evidence="2">The sequence shown here is derived from an EMBL/GenBank/DDBJ whole genome shotgun (WGS) entry which is preliminary data.</text>
</comment>
<keyword evidence="3" id="KW-1185">Reference proteome</keyword>